<keyword evidence="9" id="KW-1185">Reference proteome</keyword>
<name>A0A853GXJ8_9BURK</name>
<sequence length="279" mass="31914">MSSLAQSIFTMPDLPEVGPKDFERAARILHKRAGIVLGEHKREMAERVLATRARAMKLEEVRLYLDYLEQNPQSGQWEVFVNTFTINHTAFFREQHHFDILAKFAQSRKKPFSVWCCASSTGEEPYSIAMTLRESRAVPDTEVSILATDIDTRAAAAAYEGVYSDERAKAVPEAYLHKYFYRGIGRRTGMVCVKPILRNMIDFDVVNLLSPDWPTEQKFDAIFCRNTMIYFDRATQTKLLERFASVIKPGGLLFVGHSENFTYLTKAFRLQGQTVYVAT</sequence>
<feature type="binding site" evidence="6">
    <location>
        <position position="93"/>
    </location>
    <ligand>
        <name>S-adenosyl-L-methionine</name>
        <dbReference type="ChEBI" id="CHEBI:59789"/>
    </ligand>
</feature>
<keyword evidence="4 5" id="KW-0949">S-adenosyl-L-methionine</keyword>
<comment type="catalytic activity">
    <reaction evidence="1 5">
        <text>L-glutamyl-[protein] + S-adenosyl-L-methionine = [protein]-L-glutamate 5-O-methyl ester + S-adenosyl-L-homocysteine</text>
        <dbReference type="Rhea" id="RHEA:24452"/>
        <dbReference type="Rhea" id="RHEA-COMP:10208"/>
        <dbReference type="Rhea" id="RHEA-COMP:10311"/>
        <dbReference type="ChEBI" id="CHEBI:29973"/>
        <dbReference type="ChEBI" id="CHEBI:57856"/>
        <dbReference type="ChEBI" id="CHEBI:59789"/>
        <dbReference type="ChEBI" id="CHEBI:82795"/>
        <dbReference type="EC" id="2.1.1.80"/>
    </reaction>
</comment>
<evidence type="ECO:0000256" key="6">
    <source>
        <dbReference type="PIRSR" id="PIRSR000410-1"/>
    </source>
</evidence>
<feature type="binding site" evidence="6">
    <location>
        <position position="124"/>
    </location>
    <ligand>
        <name>S-adenosyl-L-methionine</name>
        <dbReference type="ChEBI" id="CHEBI:59789"/>
    </ligand>
</feature>
<feature type="binding site" evidence="6">
    <location>
        <position position="149"/>
    </location>
    <ligand>
        <name>S-adenosyl-L-methionine</name>
        <dbReference type="ChEBI" id="CHEBI:59789"/>
    </ligand>
</feature>
<dbReference type="InterPro" id="IPR022642">
    <property type="entry name" value="CheR_C"/>
</dbReference>
<dbReference type="Gene3D" id="3.40.50.150">
    <property type="entry name" value="Vaccinia Virus protein VP39"/>
    <property type="match status" value="1"/>
</dbReference>
<dbReference type="RefSeq" id="WP_180001955.1">
    <property type="nucleotide sequence ID" value="NZ_JACCEV010000009.1"/>
</dbReference>
<dbReference type="AlphaFoldDB" id="A0A853GXJ8"/>
<evidence type="ECO:0000256" key="4">
    <source>
        <dbReference type="ARBA" id="ARBA00022691"/>
    </source>
</evidence>
<evidence type="ECO:0000313" key="8">
    <source>
        <dbReference type="EMBL" id="NYT87081.1"/>
    </source>
</evidence>
<dbReference type="PANTHER" id="PTHR24422">
    <property type="entry name" value="CHEMOTAXIS PROTEIN METHYLTRANSFERASE"/>
    <property type="match status" value="1"/>
</dbReference>
<feature type="binding site" evidence="6">
    <location>
        <begin position="225"/>
        <end position="226"/>
    </location>
    <ligand>
        <name>S-adenosyl-L-methionine</name>
        <dbReference type="ChEBI" id="CHEBI:59789"/>
    </ligand>
</feature>
<keyword evidence="3 5" id="KW-0808">Transferase</keyword>
<dbReference type="Proteomes" id="UP000554144">
    <property type="component" value="Unassembled WGS sequence"/>
</dbReference>
<dbReference type="GO" id="GO:0032259">
    <property type="term" value="P:methylation"/>
    <property type="evidence" value="ECO:0007669"/>
    <property type="project" value="UniProtKB-KW"/>
</dbReference>
<keyword evidence="2 5" id="KW-0489">Methyltransferase</keyword>
<dbReference type="EMBL" id="JACCEV010000009">
    <property type="protein sequence ID" value="NYT87081.1"/>
    <property type="molecule type" value="Genomic_DNA"/>
</dbReference>
<gene>
    <name evidence="8" type="ORF">H0A62_15905</name>
</gene>
<dbReference type="Pfam" id="PF01739">
    <property type="entry name" value="CheR"/>
    <property type="match status" value="1"/>
</dbReference>
<protein>
    <recommendedName>
        <fullName evidence="5">Chemotaxis protein methyltransferase</fullName>
        <ecNumber evidence="5">2.1.1.80</ecNumber>
    </recommendedName>
</protein>
<comment type="function">
    <text evidence="5">Methylation of the membrane-bound methyl-accepting chemotaxis proteins (MCP) to form gamma-glutamyl methyl ester residues in MCP.</text>
</comment>
<dbReference type="Gene3D" id="1.10.155.10">
    <property type="entry name" value="Chemotaxis receptor methyltransferase CheR, N-terminal domain"/>
    <property type="match status" value="1"/>
</dbReference>
<feature type="binding site" evidence="6">
    <location>
        <position position="89"/>
    </location>
    <ligand>
        <name>S-adenosyl-L-methionine</name>
        <dbReference type="ChEBI" id="CHEBI:59789"/>
    </ligand>
</feature>
<evidence type="ECO:0000256" key="3">
    <source>
        <dbReference type="ARBA" id="ARBA00022679"/>
    </source>
</evidence>
<dbReference type="PANTHER" id="PTHR24422:SF19">
    <property type="entry name" value="CHEMOTAXIS PROTEIN METHYLTRANSFERASE"/>
    <property type="match status" value="1"/>
</dbReference>
<dbReference type="Pfam" id="PF03705">
    <property type="entry name" value="CheR_N"/>
    <property type="match status" value="1"/>
</dbReference>
<dbReference type="InterPro" id="IPR036804">
    <property type="entry name" value="CheR_N_sf"/>
</dbReference>
<dbReference type="InterPro" id="IPR026024">
    <property type="entry name" value="Chemotaxis_MeTrfase_CheR"/>
</dbReference>
<dbReference type="CDD" id="cd02440">
    <property type="entry name" value="AdoMet_MTases"/>
    <property type="match status" value="1"/>
</dbReference>
<dbReference type="SMART" id="SM00138">
    <property type="entry name" value="MeTrc"/>
    <property type="match status" value="1"/>
</dbReference>
<feature type="binding site" evidence="6">
    <location>
        <begin position="207"/>
        <end position="208"/>
    </location>
    <ligand>
        <name>S-adenosyl-L-methionine</name>
        <dbReference type="ChEBI" id="CHEBI:59789"/>
    </ligand>
</feature>
<feature type="binding site" evidence="6">
    <location>
        <position position="87"/>
    </location>
    <ligand>
        <name>S-adenosyl-L-methionine</name>
        <dbReference type="ChEBI" id="CHEBI:59789"/>
    </ligand>
</feature>
<dbReference type="PRINTS" id="PR00996">
    <property type="entry name" value="CHERMTFRASE"/>
</dbReference>
<feature type="domain" description="CheR-type methyltransferase" evidence="7">
    <location>
        <begin position="10"/>
        <end position="279"/>
    </location>
</feature>
<evidence type="ECO:0000313" key="9">
    <source>
        <dbReference type="Proteomes" id="UP000554144"/>
    </source>
</evidence>
<dbReference type="GO" id="GO:0008983">
    <property type="term" value="F:protein-glutamate O-methyltransferase activity"/>
    <property type="evidence" value="ECO:0007669"/>
    <property type="project" value="UniProtKB-EC"/>
</dbReference>
<evidence type="ECO:0000256" key="2">
    <source>
        <dbReference type="ARBA" id="ARBA00022603"/>
    </source>
</evidence>
<evidence type="ECO:0000259" key="7">
    <source>
        <dbReference type="PROSITE" id="PS50123"/>
    </source>
</evidence>
<evidence type="ECO:0000256" key="1">
    <source>
        <dbReference type="ARBA" id="ARBA00001541"/>
    </source>
</evidence>
<reference evidence="8 9" key="1">
    <citation type="submission" date="2020-07" db="EMBL/GenBank/DDBJ databases">
        <title>Taxonomic revisions and descriptions of new bacterial species based on genomic comparisons in the high-G+C-content subgroup of the family Alcaligenaceae.</title>
        <authorList>
            <person name="Szabo A."/>
            <person name="Felfoldi T."/>
        </authorList>
    </citation>
    <scope>NUCLEOTIDE SEQUENCE [LARGE SCALE GENOMIC DNA]</scope>
    <source>
        <strain evidence="8 9">DSM 25667</strain>
    </source>
</reference>
<dbReference type="InterPro" id="IPR022641">
    <property type="entry name" value="CheR_N"/>
</dbReference>
<comment type="caution">
    <text evidence="8">The sequence shown here is derived from an EMBL/GenBank/DDBJ whole genome shotgun (WGS) entry which is preliminary data.</text>
</comment>
<dbReference type="InterPro" id="IPR050903">
    <property type="entry name" value="Bact_Chemotaxis_MeTrfase"/>
</dbReference>
<accession>A0A853GXJ8</accession>
<dbReference type="PIRSF" id="PIRSF000410">
    <property type="entry name" value="CheR"/>
    <property type="match status" value="1"/>
</dbReference>
<dbReference type="SUPFAM" id="SSF47757">
    <property type="entry name" value="Chemotaxis receptor methyltransferase CheR, N-terminal domain"/>
    <property type="match status" value="1"/>
</dbReference>
<dbReference type="InterPro" id="IPR029063">
    <property type="entry name" value="SAM-dependent_MTases_sf"/>
</dbReference>
<dbReference type="EC" id="2.1.1.80" evidence="5"/>
<organism evidence="8 9">
    <name type="scientific">Pollutimonas harenae</name>
    <dbReference type="NCBI Taxonomy" id="657015"/>
    <lineage>
        <taxon>Bacteria</taxon>
        <taxon>Pseudomonadati</taxon>
        <taxon>Pseudomonadota</taxon>
        <taxon>Betaproteobacteria</taxon>
        <taxon>Burkholderiales</taxon>
        <taxon>Alcaligenaceae</taxon>
        <taxon>Pollutimonas</taxon>
    </lineage>
</organism>
<evidence type="ECO:0000256" key="5">
    <source>
        <dbReference type="PIRNR" id="PIRNR000410"/>
    </source>
</evidence>
<proteinExistence type="predicted"/>
<dbReference type="SUPFAM" id="SSF53335">
    <property type="entry name" value="S-adenosyl-L-methionine-dependent methyltransferases"/>
    <property type="match status" value="1"/>
</dbReference>
<dbReference type="PROSITE" id="PS50123">
    <property type="entry name" value="CHER"/>
    <property type="match status" value="1"/>
</dbReference>
<dbReference type="InterPro" id="IPR000780">
    <property type="entry name" value="CheR_MeTrfase"/>
</dbReference>